<dbReference type="InterPro" id="IPR029069">
    <property type="entry name" value="HotDog_dom_sf"/>
</dbReference>
<dbReference type="SUPFAM" id="SSF54637">
    <property type="entry name" value="Thioesterase/thiol ester dehydrase-isomerase"/>
    <property type="match status" value="1"/>
</dbReference>
<evidence type="ECO:0000313" key="3">
    <source>
        <dbReference type="Proteomes" id="UP000033699"/>
    </source>
</evidence>
<sequence length="136" mass="14332">MTVDTPTRAGRRATPLAGPVEVTAVDGPRGSVRFTVAPEETVLPGHYPGFPIFPGVCLVDLTHAGALATAPAEAGEVALAEVESTRFTSPVYPGDVLDVDLDWSQKKGSWICKATVRSARGDAAKLRLRYQGEVTA</sequence>
<dbReference type="Gene3D" id="3.10.129.10">
    <property type="entry name" value="Hotdog Thioesterase"/>
    <property type="match status" value="1"/>
</dbReference>
<organism evidence="2 3">
    <name type="scientific">Streptomyces rubellomurinus (strain ATCC 31215)</name>
    <dbReference type="NCBI Taxonomy" id="359131"/>
    <lineage>
        <taxon>Bacteria</taxon>
        <taxon>Bacillati</taxon>
        <taxon>Actinomycetota</taxon>
        <taxon>Actinomycetes</taxon>
        <taxon>Kitasatosporales</taxon>
        <taxon>Streptomycetaceae</taxon>
        <taxon>Streptomyces</taxon>
    </lineage>
</organism>
<keyword evidence="3" id="KW-1185">Reference proteome</keyword>
<name>A0A0F2T9N2_STRR3</name>
<dbReference type="AlphaFoldDB" id="A0A0F2T9N2"/>
<dbReference type="PATRIC" id="fig|359131.3.peg.7162"/>
<feature type="domain" description="ApeI dehydratase-like" evidence="1">
    <location>
        <begin position="31"/>
        <end position="111"/>
    </location>
</feature>
<dbReference type="OrthoDB" id="9787658at2"/>
<protein>
    <recommendedName>
        <fullName evidence="1">ApeI dehydratase-like domain-containing protein</fullName>
    </recommendedName>
</protein>
<comment type="caution">
    <text evidence="2">The sequence shown here is derived from an EMBL/GenBank/DDBJ whole genome shotgun (WGS) entry which is preliminary data.</text>
</comment>
<proteinExistence type="predicted"/>
<reference evidence="2 3" key="1">
    <citation type="submission" date="2015-02" db="EMBL/GenBank/DDBJ databases">
        <authorList>
            <person name="Ju K.-S."/>
            <person name="Doroghazi J.R."/>
            <person name="Metcalf W."/>
        </authorList>
    </citation>
    <scope>NUCLEOTIDE SEQUENCE [LARGE SCALE GENOMIC DNA]</scope>
    <source>
        <strain evidence="2 3">ATCC 31215</strain>
    </source>
</reference>
<dbReference type="RefSeq" id="WP_045702205.1">
    <property type="nucleotide sequence ID" value="NZ_JZKH01000078.1"/>
</dbReference>
<dbReference type="Proteomes" id="UP000033699">
    <property type="component" value="Unassembled WGS sequence"/>
</dbReference>
<dbReference type="EMBL" id="JZKH01000078">
    <property type="protein sequence ID" value="KJS59126.1"/>
    <property type="molecule type" value="Genomic_DNA"/>
</dbReference>
<dbReference type="Pfam" id="PF22818">
    <property type="entry name" value="ApeI-like"/>
    <property type="match status" value="1"/>
</dbReference>
<accession>A0A0F2T9N2</accession>
<evidence type="ECO:0000313" key="2">
    <source>
        <dbReference type="EMBL" id="KJS59126.1"/>
    </source>
</evidence>
<gene>
    <name evidence="2" type="ORF">VM95_28970</name>
</gene>
<dbReference type="InterPro" id="IPR054545">
    <property type="entry name" value="ApeI-like"/>
</dbReference>
<evidence type="ECO:0000259" key="1">
    <source>
        <dbReference type="Pfam" id="PF22818"/>
    </source>
</evidence>